<evidence type="ECO:0000256" key="1">
    <source>
        <dbReference type="ARBA" id="ARBA00004442"/>
    </source>
</evidence>
<evidence type="ECO:0000256" key="3">
    <source>
        <dbReference type="ARBA" id="ARBA00023237"/>
    </source>
</evidence>
<dbReference type="Gene3D" id="2.170.130.10">
    <property type="entry name" value="TonB-dependent receptor, plug domain"/>
    <property type="match status" value="1"/>
</dbReference>
<feature type="compositionally biased region" description="Polar residues" evidence="4">
    <location>
        <begin position="14"/>
        <end position="26"/>
    </location>
</feature>
<accession>A0A1M7G291</accession>
<dbReference type="AlphaFoldDB" id="A0A1M7G291"/>
<feature type="region of interest" description="Disordered" evidence="4">
    <location>
        <begin position="1"/>
        <end position="26"/>
    </location>
</feature>
<keyword evidence="6" id="KW-1185">Reference proteome</keyword>
<comment type="subcellular location">
    <subcellularLocation>
        <location evidence="1">Cell outer membrane</location>
    </subcellularLocation>
</comment>
<name>A0A1M7G291_9HYPH</name>
<proteinExistence type="predicted"/>
<reference evidence="5 6" key="1">
    <citation type="submission" date="2016-11" db="EMBL/GenBank/DDBJ databases">
        <authorList>
            <person name="Jaros S."/>
            <person name="Januszkiewicz K."/>
            <person name="Wedrychowicz H."/>
        </authorList>
    </citation>
    <scope>NUCLEOTIDE SEQUENCE [LARGE SCALE GENOMIC DNA]</scope>
    <source>
        <strain evidence="5 6">DSM 22153</strain>
    </source>
</reference>
<dbReference type="Proteomes" id="UP000186002">
    <property type="component" value="Unassembled WGS sequence"/>
</dbReference>
<evidence type="ECO:0000256" key="2">
    <source>
        <dbReference type="ARBA" id="ARBA00023136"/>
    </source>
</evidence>
<dbReference type="EMBL" id="FRBW01000002">
    <property type="protein sequence ID" value="SHM10067.1"/>
    <property type="molecule type" value="Genomic_DNA"/>
</dbReference>
<dbReference type="GO" id="GO:0009279">
    <property type="term" value="C:cell outer membrane"/>
    <property type="evidence" value="ECO:0007669"/>
    <property type="project" value="UniProtKB-SubCell"/>
</dbReference>
<evidence type="ECO:0000313" key="5">
    <source>
        <dbReference type="EMBL" id="SHM10067.1"/>
    </source>
</evidence>
<protein>
    <submittedName>
        <fullName evidence="5">Outer membrane receptor proteins, mostly Fe transport</fullName>
    </submittedName>
</protein>
<keyword evidence="2" id="KW-0472">Membrane</keyword>
<dbReference type="InterPro" id="IPR036942">
    <property type="entry name" value="Beta-barrel_TonB_sf"/>
</dbReference>
<keyword evidence="5" id="KW-0675">Receptor</keyword>
<dbReference type="SUPFAM" id="SSF56935">
    <property type="entry name" value="Porins"/>
    <property type="match status" value="1"/>
</dbReference>
<dbReference type="STRING" id="735517.SAMN05444272_1777"/>
<organism evidence="5 6">
    <name type="scientific">Roseibium suaedae</name>
    <dbReference type="NCBI Taxonomy" id="735517"/>
    <lineage>
        <taxon>Bacteria</taxon>
        <taxon>Pseudomonadati</taxon>
        <taxon>Pseudomonadota</taxon>
        <taxon>Alphaproteobacteria</taxon>
        <taxon>Hyphomicrobiales</taxon>
        <taxon>Stappiaceae</taxon>
        <taxon>Roseibium</taxon>
    </lineage>
</organism>
<dbReference type="InterPro" id="IPR037066">
    <property type="entry name" value="Plug_dom_sf"/>
</dbReference>
<dbReference type="Gene3D" id="2.40.170.20">
    <property type="entry name" value="TonB-dependent receptor, beta-barrel domain"/>
    <property type="match status" value="1"/>
</dbReference>
<gene>
    <name evidence="5" type="ORF">SAMN05444272_1777</name>
</gene>
<keyword evidence="3" id="KW-0998">Cell outer membrane</keyword>
<sequence>MTPVAHAQDAQKLQAASDTATEQTTTGPTILDMLNVSLTSILGGTSSADTGTTVLGETEFGLRTSGNSDANSFLRALPNVQYQDDTDTDAGETTQSAIDTRPLEVSISGGRVYDNLFLVNGLNVTTTTGTQEFTTDTFDDGTAVLNAESIFGLHSQSIFVPSEFVDSATVIDSNASAKYGNFQGGVVSYDLQQPNTERYSGSASFSVQTDKLVNYNLATPDGENPEGVSPPEFTKLKSAFSFTGPINETFAFLAQYSRVDAFTHKRKDAAMLGEKVDESSLNQFFRLQLDANTEIGKFSLEGMMTDYSQTFSPTRWKDLTLDVKTQTEVLRLKHEYDFGTVSPFFGTINSLSLESSASLKINDTKNETGEDVGYAWRPGSSNESWCLKISNSTRCYEGSNVGDKEQGQTDLTLAQELSGEIWAGTFLAGYDYSYTDANRSRLRDVTYYTATTASTSTTCETSEACIDGEQYAISKALYPAYDVNAHLNSINAYLEMDQTIGIVTVRPGLRLQWDDYQRNFNLAPRLAATVKPFEWLEVTGGFNRYYSASSLAYAIRDGVPRTEIYTRKGPTVTDGWTAGNSTIWDMNASGLDTPYSDEFTGGLKVNEPLLGGELRVRYLNRKGRDQYASESAGSNTRVLTNSASSSYQSASVEYAKQWSPEGIKFLDHLGLTGSLTWAKQDTTATAYDIDADDADDELYYNGTIYTQGSFRAVTGNMDIPLRAQLSLGSSWMEGRLLLGATANYNFSYEGVTQDGSITIDSQSYDFYRDKTFSPTLTVDLNASFEVARFENDRAITLTADVGNVFNSLGNASAGDDNPFVKGRSFWLGMKATF</sequence>
<evidence type="ECO:0000256" key="4">
    <source>
        <dbReference type="SAM" id="MobiDB-lite"/>
    </source>
</evidence>
<evidence type="ECO:0000313" key="6">
    <source>
        <dbReference type="Proteomes" id="UP000186002"/>
    </source>
</evidence>